<proteinExistence type="predicted"/>
<name>A0ACA9QV70_9GLOM</name>
<accession>A0ACA9QV70</accession>
<feature type="non-terminal residue" evidence="1">
    <location>
        <position position="1"/>
    </location>
</feature>
<sequence length="124" mass="14878">AAILKTVKSKYNVEMKIERLMNLKLNEDKNIISYTNRFDVCAKRVKNEVSNHEVKCWYLRGLPVKYREKVKQYYFKTYEETKNWAIKFKKYKKKANVIGEELTYQMNPDIDDLAGAFLKLNIRQ</sequence>
<reference evidence="1" key="1">
    <citation type="submission" date="2021-06" db="EMBL/GenBank/DDBJ databases">
        <authorList>
            <person name="Kallberg Y."/>
            <person name="Tangrot J."/>
            <person name="Rosling A."/>
        </authorList>
    </citation>
    <scope>NUCLEOTIDE SEQUENCE</scope>
    <source>
        <strain evidence="1">MA461A</strain>
    </source>
</reference>
<keyword evidence="2" id="KW-1185">Reference proteome</keyword>
<organism evidence="1 2">
    <name type="scientific">Racocetra persica</name>
    <dbReference type="NCBI Taxonomy" id="160502"/>
    <lineage>
        <taxon>Eukaryota</taxon>
        <taxon>Fungi</taxon>
        <taxon>Fungi incertae sedis</taxon>
        <taxon>Mucoromycota</taxon>
        <taxon>Glomeromycotina</taxon>
        <taxon>Glomeromycetes</taxon>
        <taxon>Diversisporales</taxon>
        <taxon>Gigasporaceae</taxon>
        <taxon>Racocetra</taxon>
    </lineage>
</organism>
<evidence type="ECO:0000313" key="1">
    <source>
        <dbReference type="EMBL" id="CAG8765745.1"/>
    </source>
</evidence>
<protein>
    <submittedName>
        <fullName evidence="1">20361_t:CDS:1</fullName>
    </submittedName>
</protein>
<comment type="caution">
    <text evidence="1">The sequence shown here is derived from an EMBL/GenBank/DDBJ whole genome shotgun (WGS) entry which is preliminary data.</text>
</comment>
<dbReference type="EMBL" id="CAJVQC010038266">
    <property type="protein sequence ID" value="CAG8765745.1"/>
    <property type="molecule type" value="Genomic_DNA"/>
</dbReference>
<evidence type="ECO:0000313" key="2">
    <source>
        <dbReference type="Proteomes" id="UP000789920"/>
    </source>
</evidence>
<dbReference type="Proteomes" id="UP000789920">
    <property type="component" value="Unassembled WGS sequence"/>
</dbReference>
<gene>
    <name evidence="1" type="ORF">RPERSI_LOCUS15772</name>
</gene>
<feature type="non-terminal residue" evidence="1">
    <location>
        <position position="124"/>
    </location>
</feature>